<dbReference type="GO" id="GO:0032259">
    <property type="term" value="P:methylation"/>
    <property type="evidence" value="ECO:0007669"/>
    <property type="project" value="UniProtKB-KW"/>
</dbReference>
<proteinExistence type="predicted"/>
<dbReference type="SUPFAM" id="SSF53335">
    <property type="entry name" value="S-adenosyl-L-methionine-dependent methyltransferases"/>
    <property type="match status" value="2"/>
</dbReference>
<dbReference type="Proteomes" id="UP000007752">
    <property type="component" value="Chromosome 11"/>
</dbReference>
<dbReference type="InterPro" id="IPR016461">
    <property type="entry name" value="COMT-like"/>
</dbReference>
<dbReference type="EMBL" id="CM000148">
    <property type="protein sequence ID" value="EAZ18179.1"/>
    <property type="molecule type" value="Genomic_DNA"/>
</dbReference>
<evidence type="ECO:0000256" key="1">
    <source>
        <dbReference type="ARBA" id="ARBA00022603"/>
    </source>
</evidence>
<dbReference type="GO" id="GO:0046983">
    <property type="term" value="F:protein dimerization activity"/>
    <property type="evidence" value="ECO:0007669"/>
    <property type="project" value="InterPro"/>
</dbReference>
<evidence type="ECO:0000256" key="3">
    <source>
        <dbReference type="ARBA" id="ARBA00022691"/>
    </source>
</evidence>
<dbReference type="InterPro" id="IPR012967">
    <property type="entry name" value="COMT_dimerisation"/>
</dbReference>
<dbReference type="InterPro" id="IPR036390">
    <property type="entry name" value="WH_DNA-bd_sf"/>
</dbReference>
<dbReference type="PROSITE" id="PS51683">
    <property type="entry name" value="SAM_OMT_II"/>
    <property type="match status" value="1"/>
</dbReference>
<keyword evidence="1" id="KW-0489">Methyltransferase</keyword>
<dbReference type="SUPFAM" id="SSF46785">
    <property type="entry name" value="Winged helix' DNA-binding domain"/>
    <property type="match status" value="1"/>
</dbReference>
<dbReference type="FunFam" id="1.10.10.10:FF:000213">
    <property type="entry name" value="Coniferyl alcohol 9-O-methyltransferase"/>
    <property type="match status" value="1"/>
</dbReference>
<dbReference type="InterPro" id="IPR001077">
    <property type="entry name" value="COMT_C"/>
</dbReference>
<dbReference type="PANTHER" id="PTHR11746">
    <property type="entry name" value="O-METHYLTRANSFERASE"/>
    <property type="match status" value="1"/>
</dbReference>
<keyword evidence="3" id="KW-0949">S-adenosyl-L-methionine</keyword>
<name>A3CAR6_ORYSJ</name>
<accession>A3CAR6</accession>
<dbReference type="InterPro" id="IPR036388">
    <property type="entry name" value="WH-like_DNA-bd_sf"/>
</dbReference>
<dbReference type="Pfam" id="PF08100">
    <property type="entry name" value="Dimerisation"/>
    <property type="match status" value="1"/>
</dbReference>
<feature type="domain" description="O-methyltransferase C-terminal" evidence="4">
    <location>
        <begin position="163"/>
        <end position="337"/>
    </location>
</feature>
<dbReference type="InterPro" id="IPR029063">
    <property type="entry name" value="SAM-dependent_MTases_sf"/>
</dbReference>
<dbReference type="Gene3D" id="3.40.50.150">
    <property type="entry name" value="Vaccinia Virus protein VP39"/>
    <property type="match status" value="2"/>
</dbReference>
<keyword evidence="2" id="KW-0808">Transferase</keyword>
<dbReference type="Pfam" id="PF00891">
    <property type="entry name" value="Methyltransf_2"/>
    <property type="match status" value="1"/>
</dbReference>
<evidence type="ECO:0000259" key="5">
    <source>
        <dbReference type="Pfam" id="PF08100"/>
    </source>
</evidence>
<reference evidence="6" key="2">
    <citation type="submission" date="2008-12" db="EMBL/GenBank/DDBJ databases">
        <title>Improved gene annotation of the rice (Oryza sativa) genomes.</title>
        <authorList>
            <person name="Wang J."/>
            <person name="Li R."/>
            <person name="Fan W."/>
            <person name="Huang Q."/>
            <person name="Zhang J."/>
            <person name="Zhou Y."/>
            <person name="Hu Y."/>
            <person name="Zi S."/>
            <person name="Li J."/>
            <person name="Ni P."/>
            <person name="Zheng H."/>
            <person name="Zhang Y."/>
            <person name="Zhao M."/>
            <person name="Hao Q."/>
            <person name="McDermott J."/>
            <person name="Samudrala R."/>
            <person name="Kristiansen K."/>
            <person name="Wong G.K.-S."/>
        </authorList>
    </citation>
    <scope>NUCLEOTIDE SEQUENCE</scope>
</reference>
<gene>
    <name evidence="6" type="ORF">OsJ_33728</name>
</gene>
<dbReference type="AlphaFoldDB" id="A3CAR6"/>
<evidence type="ECO:0000313" key="6">
    <source>
        <dbReference type="EMBL" id="EAZ18179.1"/>
    </source>
</evidence>
<dbReference type="Gene3D" id="1.10.10.10">
    <property type="entry name" value="Winged helix-like DNA-binding domain superfamily/Winged helix DNA-binding domain"/>
    <property type="match status" value="1"/>
</dbReference>
<reference evidence="6" key="1">
    <citation type="journal article" date="2005" name="PLoS Biol.">
        <title>The genomes of Oryza sativa: a history of duplications.</title>
        <authorList>
            <person name="Yu J."/>
            <person name="Wang J."/>
            <person name="Lin W."/>
            <person name="Li S."/>
            <person name="Li H."/>
            <person name="Zhou J."/>
            <person name="Ni P."/>
            <person name="Dong W."/>
            <person name="Hu S."/>
            <person name="Zeng C."/>
            <person name="Zhang J."/>
            <person name="Zhang Y."/>
            <person name="Li R."/>
            <person name="Xu Z."/>
            <person name="Li S."/>
            <person name="Li X."/>
            <person name="Zheng H."/>
            <person name="Cong L."/>
            <person name="Lin L."/>
            <person name="Yin J."/>
            <person name="Geng J."/>
            <person name="Li G."/>
            <person name="Shi J."/>
            <person name="Liu J."/>
            <person name="Lv H."/>
            <person name="Li J."/>
            <person name="Wang J."/>
            <person name="Deng Y."/>
            <person name="Ran L."/>
            <person name="Shi X."/>
            <person name="Wang X."/>
            <person name="Wu Q."/>
            <person name="Li C."/>
            <person name="Ren X."/>
            <person name="Wang J."/>
            <person name="Wang X."/>
            <person name="Li D."/>
            <person name="Liu D."/>
            <person name="Zhang X."/>
            <person name="Ji Z."/>
            <person name="Zhao W."/>
            <person name="Sun Y."/>
            <person name="Zhang Z."/>
            <person name="Bao J."/>
            <person name="Han Y."/>
            <person name="Dong L."/>
            <person name="Ji J."/>
            <person name="Chen P."/>
            <person name="Wu S."/>
            <person name="Liu J."/>
            <person name="Xiao Y."/>
            <person name="Bu D."/>
            <person name="Tan J."/>
            <person name="Yang L."/>
            <person name="Ye C."/>
            <person name="Zhang J."/>
            <person name="Xu J."/>
            <person name="Zhou Y."/>
            <person name="Yu Y."/>
            <person name="Zhang B."/>
            <person name="Zhuang S."/>
            <person name="Wei H."/>
            <person name="Liu B."/>
            <person name="Lei M."/>
            <person name="Yu H."/>
            <person name="Li Y."/>
            <person name="Xu H."/>
            <person name="Wei S."/>
            <person name="He X."/>
            <person name="Fang L."/>
            <person name="Zhang Z."/>
            <person name="Zhang Y."/>
            <person name="Huang X."/>
            <person name="Su Z."/>
            <person name="Tong W."/>
            <person name="Li J."/>
            <person name="Tong Z."/>
            <person name="Li S."/>
            <person name="Ye J."/>
            <person name="Wang L."/>
            <person name="Fang L."/>
            <person name="Lei T."/>
            <person name="Chen C."/>
            <person name="Chen H."/>
            <person name="Xu Z."/>
            <person name="Li H."/>
            <person name="Huang H."/>
            <person name="Zhang F."/>
            <person name="Xu H."/>
            <person name="Li N."/>
            <person name="Zhao C."/>
            <person name="Li S."/>
            <person name="Dong L."/>
            <person name="Huang Y."/>
            <person name="Li L."/>
            <person name="Xi Y."/>
            <person name="Qi Q."/>
            <person name="Li W."/>
            <person name="Zhang B."/>
            <person name="Hu W."/>
            <person name="Zhang Y."/>
            <person name="Tian X."/>
            <person name="Jiao Y."/>
            <person name="Liang X."/>
            <person name="Jin J."/>
            <person name="Gao L."/>
            <person name="Zheng W."/>
            <person name="Hao B."/>
            <person name="Liu S."/>
            <person name="Wang W."/>
            <person name="Yuan L."/>
            <person name="Cao M."/>
            <person name="McDermott J."/>
            <person name="Samudrala R."/>
            <person name="Wang J."/>
            <person name="Wong G.K."/>
            <person name="Yang H."/>
        </authorList>
    </citation>
    <scope>NUCLEOTIDE SEQUENCE [LARGE SCALE GENOMIC DNA]</scope>
</reference>
<organism evidence="6">
    <name type="scientific">Oryza sativa subsp. japonica</name>
    <name type="common">Rice</name>
    <dbReference type="NCBI Taxonomy" id="39947"/>
    <lineage>
        <taxon>Eukaryota</taxon>
        <taxon>Viridiplantae</taxon>
        <taxon>Streptophyta</taxon>
        <taxon>Embryophyta</taxon>
        <taxon>Tracheophyta</taxon>
        <taxon>Spermatophyta</taxon>
        <taxon>Magnoliopsida</taxon>
        <taxon>Liliopsida</taxon>
        <taxon>Poales</taxon>
        <taxon>Poaceae</taxon>
        <taxon>BOP clade</taxon>
        <taxon>Oryzoideae</taxon>
        <taxon>Oryzeae</taxon>
        <taxon>Oryzinae</taxon>
        <taxon>Oryza</taxon>
        <taxon>Oryza sativa</taxon>
    </lineage>
</organism>
<dbReference type="GO" id="GO:0008171">
    <property type="term" value="F:O-methyltransferase activity"/>
    <property type="evidence" value="ECO:0007669"/>
    <property type="project" value="InterPro"/>
</dbReference>
<dbReference type="PIRSF" id="PIRSF005739">
    <property type="entry name" value="O-mtase"/>
    <property type="match status" value="1"/>
</dbReference>
<evidence type="ECO:0000259" key="4">
    <source>
        <dbReference type="Pfam" id="PF00891"/>
    </source>
</evidence>
<evidence type="ECO:0000256" key="2">
    <source>
        <dbReference type="ARBA" id="ARBA00022679"/>
    </source>
</evidence>
<sequence>MSSSTTPISPQLVSPTDDELLQAQANLWRHSLYYLTSMALRCAVKLGIPTVIHRLGGNATLPALITALSLPPAKLPFLRRLMRLLVSSGVFTTERGGAAAEAEAVYGLAPLSLFLVDGAFTGSEVDDGHTNQSAFVLAATSAHYVEAALGLDDWFMKDNVPAAASPFEAVHGAPLLHETPVDAELNRLVSEALVSQNHMGIGLALRESRRVFEGLESLVDCGGGDGAAARAIVRAFPGIKCTVLDLPQVIGTAPVADGAVDYVAGDMFSYIPPAQAVLLKYVLSHWSDDDCVKILAQCKKAIPSREAGGKVIIKDVVVGTSSGLMLEAELLMDMAMMYVLSHWSDDDCVKILAQCKKAIPSREAGGKVIIKDVVVGTSSGLMLEAELLMDMAMMVMTSGRERD</sequence>
<feature type="domain" description="O-methyltransferase dimerisation" evidence="5">
    <location>
        <begin position="28"/>
        <end position="116"/>
    </location>
</feature>
<protein>
    <submittedName>
        <fullName evidence="6">Uncharacterized protein</fullName>
    </submittedName>
</protein>